<evidence type="ECO:0000256" key="4">
    <source>
        <dbReference type="ARBA" id="ARBA00023157"/>
    </source>
</evidence>
<dbReference type="EMBL" id="DWWC01000195">
    <property type="protein sequence ID" value="HJC69895.1"/>
    <property type="molecule type" value="Genomic_DNA"/>
</dbReference>
<dbReference type="InterPro" id="IPR023296">
    <property type="entry name" value="Glyco_hydro_beta-prop_sf"/>
</dbReference>
<accession>A0A9D2TGY2</accession>
<dbReference type="InterPro" id="IPR006710">
    <property type="entry name" value="Glyco_hydro_43"/>
</dbReference>
<dbReference type="Pfam" id="PF13385">
    <property type="entry name" value="Laminin_G_3"/>
    <property type="match status" value="1"/>
</dbReference>
<organism evidence="8 9">
    <name type="scientific">Candidatus Brachybacterium intestinipullorum</name>
    <dbReference type="NCBI Taxonomy" id="2838512"/>
    <lineage>
        <taxon>Bacteria</taxon>
        <taxon>Bacillati</taxon>
        <taxon>Actinomycetota</taxon>
        <taxon>Actinomycetes</taxon>
        <taxon>Micrococcales</taxon>
        <taxon>Dermabacteraceae</taxon>
        <taxon>Brachybacterium</taxon>
    </lineage>
</organism>
<evidence type="ECO:0000256" key="6">
    <source>
        <dbReference type="SAM" id="SignalP"/>
    </source>
</evidence>
<dbReference type="SUPFAM" id="SSF49899">
    <property type="entry name" value="Concanavalin A-like lectins/glucanases"/>
    <property type="match status" value="1"/>
</dbReference>
<comment type="caution">
    <text evidence="8">The sequence shown here is derived from an EMBL/GenBank/DDBJ whole genome shotgun (WGS) entry which is preliminary data.</text>
</comment>
<feature type="signal peptide" evidence="6">
    <location>
        <begin position="1"/>
        <end position="36"/>
    </location>
</feature>
<dbReference type="Gene3D" id="2.60.120.200">
    <property type="match status" value="1"/>
</dbReference>
<dbReference type="Proteomes" id="UP000823854">
    <property type="component" value="Unassembled WGS sequence"/>
</dbReference>
<evidence type="ECO:0000259" key="7">
    <source>
        <dbReference type="SMART" id="SM00560"/>
    </source>
</evidence>
<dbReference type="SUPFAM" id="SSF75005">
    <property type="entry name" value="Arabinanase/levansucrase/invertase"/>
    <property type="match status" value="1"/>
</dbReference>
<evidence type="ECO:0000313" key="9">
    <source>
        <dbReference type="Proteomes" id="UP000823854"/>
    </source>
</evidence>
<evidence type="ECO:0000256" key="3">
    <source>
        <dbReference type="ARBA" id="ARBA00022801"/>
    </source>
</evidence>
<keyword evidence="2 6" id="KW-0732">Signal</keyword>
<dbReference type="Pfam" id="PF04616">
    <property type="entry name" value="Glyco_hydro_43"/>
    <property type="match status" value="1"/>
</dbReference>
<feature type="domain" description="LamG-like jellyroll fold" evidence="7">
    <location>
        <begin position="104"/>
        <end position="242"/>
    </location>
</feature>
<dbReference type="Gene3D" id="2.115.10.20">
    <property type="entry name" value="Glycosyl hydrolase domain, family 43"/>
    <property type="match status" value="1"/>
</dbReference>
<dbReference type="PANTHER" id="PTHR43817">
    <property type="entry name" value="GLYCOSYL HYDROLASE"/>
    <property type="match status" value="1"/>
</dbReference>
<dbReference type="InterPro" id="IPR046780">
    <property type="entry name" value="aBig_2"/>
</dbReference>
<dbReference type="GO" id="GO:0005975">
    <property type="term" value="P:carbohydrate metabolic process"/>
    <property type="evidence" value="ECO:0007669"/>
    <property type="project" value="InterPro"/>
</dbReference>
<reference evidence="8" key="2">
    <citation type="submission" date="2021-04" db="EMBL/GenBank/DDBJ databases">
        <authorList>
            <person name="Gilroy R."/>
        </authorList>
    </citation>
    <scope>NUCLEOTIDE SEQUENCE</scope>
    <source>
        <strain evidence="8">CHK130-7132</strain>
    </source>
</reference>
<dbReference type="Pfam" id="PF07532">
    <property type="entry name" value="Big_4"/>
    <property type="match status" value="1"/>
</dbReference>
<gene>
    <name evidence="8" type="ORF">H9932_09505</name>
</gene>
<keyword evidence="4" id="KW-1015">Disulfide bond</keyword>
<reference evidence="8" key="1">
    <citation type="journal article" date="2021" name="PeerJ">
        <title>Extensive microbial diversity within the chicken gut microbiome revealed by metagenomics and culture.</title>
        <authorList>
            <person name="Gilroy R."/>
            <person name="Ravi A."/>
            <person name="Getino M."/>
            <person name="Pursley I."/>
            <person name="Horton D.L."/>
            <person name="Alikhan N.F."/>
            <person name="Baker D."/>
            <person name="Gharbi K."/>
            <person name="Hall N."/>
            <person name="Watson M."/>
            <person name="Adriaenssens E.M."/>
            <person name="Foster-Nyarko E."/>
            <person name="Jarju S."/>
            <person name="Secka A."/>
            <person name="Antonio M."/>
            <person name="Oren A."/>
            <person name="Chaudhuri R.R."/>
            <person name="La Ragione R."/>
            <person name="Hildebrand F."/>
            <person name="Pallen M.J."/>
        </authorList>
    </citation>
    <scope>NUCLEOTIDE SEQUENCE</scope>
    <source>
        <strain evidence="8">CHK130-7132</strain>
    </source>
</reference>
<dbReference type="AlphaFoldDB" id="A0A9D2TGY2"/>
<name>A0A9D2TGY2_9MICO</name>
<evidence type="ECO:0000256" key="2">
    <source>
        <dbReference type="ARBA" id="ARBA00022729"/>
    </source>
</evidence>
<keyword evidence="5" id="KW-0326">Glycosidase</keyword>
<dbReference type="InterPro" id="IPR006558">
    <property type="entry name" value="LamG-like"/>
</dbReference>
<evidence type="ECO:0000256" key="5">
    <source>
        <dbReference type="ARBA" id="ARBA00023295"/>
    </source>
</evidence>
<dbReference type="Pfam" id="PF20578">
    <property type="entry name" value="aBig_2"/>
    <property type="match status" value="1"/>
</dbReference>
<evidence type="ECO:0000256" key="1">
    <source>
        <dbReference type="ARBA" id="ARBA00009865"/>
    </source>
</evidence>
<evidence type="ECO:0000313" key="8">
    <source>
        <dbReference type="EMBL" id="HJC69895.1"/>
    </source>
</evidence>
<dbReference type="PANTHER" id="PTHR43817:SF1">
    <property type="entry name" value="HYDROLASE, FAMILY 43, PUTATIVE (AFU_ORTHOLOGUE AFUA_3G01660)-RELATED"/>
    <property type="match status" value="1"/>
</dbReference>
<dbReference type="InterPro" id="IPR011081">
    <property type="entry name" value="Big_4"/>
</dbReference>
<protein>
    <submittedName>
        <fullName evidence="8">Family 43 glycosylhydrolase</fullName>
    </submittedName>
</protein>
<proteinExistence type="inferred from homology"/>
<sequence>MRTRTPRDRSLGRLRRGAVGALAAALVVPLAAPAVAEPSEDPVVEYEFTQTSGDTVPETGGGEPAIVQNPRDEAWTGTSLRLSGGDPDTGTWVRLPDDLLTEASSATITTEVKIDEEMRQEYNFLWNIGAEGDTTNYFFSSVKDAPRTAITTGSNAGERSAQADANLQADRWYSLTSVLDGEADTLSFYVDGDLVGSTGTELEPSSITEQTMNTIGRSPWPDALFAGEVSAFRVHDRALDAEEVAAASTEDAAGHHDEILARTQELLESLDPLPERIEDDYLALPTAGGEITWSSSDPSVIAEDGRVTQPEQGAEPIEVTLTATAGMRGISSTREQVVTVVPSSATAEERARAAAAQYVLPPLLADGAALPDAPEGVTATPVDATGARLDGDRIHLEGDDRAEAAVTVEIARESAPEATVTKTFDLTLLPQDEAATLAAYHRAPTSEQEANNADIAYSMHLALEGEDGWEPLNENYGIFFPETSGPHPDLGPSSELIRSLEDPAVFAMREGGYGIVATRLARGGGPDGTQSDSVLVATSPDLRTYEEIGLLELDEAGGVNQPAAVYDSAAETYRLSWTTDAGAVRHQSFSDLVAAVEQGEQGSAATGAVTGTVTGSGEGIDDFGAGIELTVPQEDADALLQRFGRIAHTGFADLEDVSVPAGGEVDAAELPDSAVLEYSDGSTREMPLEDWDLSGVDLTTPGRYTAETTVQRDEYPTPFADERADPSAFKYEHDGETTYLMIATNDPDLDNVNQQGHAFMPLRAADTLAGLADAADPEEVHLLERGDVDAHGETMTGCFWAPELHEIDGRLSILFMPCYGDSPDYMNGRASIMQLEQDAGGHDLDPMDPASWTAPRHVTRADGSALNALNGVSLDMTYFEDADGQAYYAWQQVCATWIATVDPRQPDRLTSEPVRIIDPGYAWDNVCAEGPNVLPHDGKLLMLYSGSSVGDTYTTGLATAEASGTDLTDPASWTTLNHPLQKSGLYDGQWQLGTGHGMWSEDEHGNLLYVFHARTDHDGLTGRDMFVRRVHFDAEGMPVLDMEPDEEVTEETVRLTIEVTEAEAVSVEATTRCVAGTAVLAATVTNPGDEAVEAAVTTPFGERTVEVAAGGAESSTFSSRSAEIDAGTVSVRTGDDEATATYAAASCR</sequence>
<keyword evidence="3" id="KW-0378">Hydrolase</keyword>
<dbReference type="SMART" id="SM00560">
    <property type="entry name" value="LamGL"/>
    <property type="match status" value="1"/>
</dbReference>
<dbReference type="InterPro" id="IPR013320">
    <property type="entry name" value="ConA-like_dom_sf"/>
</dbReference>
<comment type="similarity">
    <text evidence="1">Belongs to the glycosyl hydrolase 43 family.</text>
</comment>
<dbReference type="GO" id="GO:0004553">
    <property type="term" value="F:hydrolase activity, hydrolyzing O-glycosyl compounds"/>
    <property type="evidence" value="ECO:0007669"/>
    <property type="project" value="InterPro"/>
</dbReference>
<feature type="chain" id="PRO_5039264504" evidence="6">
    <location>
        <begin position="37"/>
        <end position="1148"/>
    </location>
</feature>